<evidence type="ECO:0000313" key="6">
    <source>
        <dbReference type="EMBL" id="MCA9302058.1"/>
    </source>
</evidence>
<name>A0A955IVV6_UNCKA</name>
<dbReference type="GO" id="GO:0005840">
    <property type="term" value="C:ribosome"/>
    <property type="evidence" value="ECO:0007669"/>
    <property type="project" value="UniProtKB-KW"/>
</dbReference>
<proteinExistence type="inferred from homology"/>
<dbReference type="InterPro" id="IPR035987">
    <property type="entry name" value="Ribosomal_uS8_sf"/>
</dbReference>
<comment type="caution">
    <text evidence="6">The sequence shown here is derived from an EMBL/GenBank/DDBJ whole genome shotgun (WGS) entry which is preliminary data.</text>
</comment>
<accession>A0A955IVV6</accession>
<evidence type="ECO:0000256" key="5">
    <source>
        <dbReference type="ARBA" id="ARBA00035525"/>
    </source>
</evidence>
<organism evidence="6 7">
    <name type="scientific">candidate division WWE3 bacterium</name>
    <dbReference type="NCBI Taxonomy" id="2053526"/>
    <lineage>
        <taxon>Bacteria</taxon>
        <taxon>Katanobacteria</taxon>
    </lineage>
</organism>
<dbReference type="PANTHER" id="PTHR11758">
    <property type="entry name" value="40S RIBOSOMAL PROTEIN S15A"/>
    <property type="match status" value="1"/>
</dbReference>
<dbReference type="EMBL" id="JAGQNY010000005">
    <property type="protein sequence ID" value="MCA9302058.1"/>
    <property type="molecule type" value="Genomic_DNA"/>
</dbReference>
<keyword evidence="3" id="KW-0687">Ribonucleoprotein</keyword>
<dbReference type="SUPFAM" id="SSF56047">
    <property type="entry name" value="Ribosomal protein S8"/>
    <property type="match status" value="1"/>
</dbReference>
<evidence type="ECO:0000313" key="7">
    <source>
        <dbReference type="Proteomes" id="UP000714817"/>
    </source>
</evidence>
<dbReference type="Gene3D" id="3.30.1490.10">
    <property type="match status" value="1"/>
</dbReference>
<dbReference type="FunFam" id="3.30.1490.10:FF:000001">
    <property type="entry name" value="30S ribosomal protein S8"/>
    <property type="match status" value="1"/>
</dbReference>
<reference evidence="6" key="2">
    <citation type="journal article" date="2021" name="Microbiome">
        <title>Successional dynamics and alternative stable states in a saline activated sludge microbial community over 9 years.</title>
        <authorList>
            <person name="Wang Y."/>
            <person name="Ye J."/>
            <person name="Ju F."/>
            <person name="Liu L."/>
            <person name="Boyd J.A."/>
            <person name="Deng Y."/>
            <person name="Parks D.H."/>
            <person name="Jiang X."/>
            <person name="Yin X."/>
            <person name="Woodcroft B.J."/>
            <person name="Tyson G.W."/>
            <person name="Hugenholtz P."/>
            <person name="Polz M.F."/>
            <person name="Zhang T."/>
        </authorList>
    </citation>
    <scope>NUCLEOTIDE SEQUENCE</scope>
    <source>
        <strain evidence="6">HKST-UBA80</strain>
    </source>
</reference>
<dbReference type="GO" id="GO:1990904">
    <property type="term" value="C:ribonucleoprotein complex"/>
    <property type="evidence" value="ECO:0007669"/>
    <property type="project" value="UniProtKB-KW"/>
</dbReference>
<dbReference type="GO" id="GO:0006412">
    <property type="term" value="P:translation"/>
    <property type="evidence" value="ECO:0007669"/>
    <property type="project" value="InterPro"/>
</dbReference>
<dbReference type="Gene3D" id="3.30.1370.30">
    <property type="match status" value="1"/>
</dbReference>
<keyword evidence="2 6" id="KW-0689">Ribosomal protein</keyword>
<dbReference type="GO" id="GO:0003735">
    <property type="term" value="F:structural constituent of ribosome"/>
    <property type="evidence" value="ECO:0007669"/>
    <property type="project" value="InterPro"/>
</dbReference>
<dbReference type="AlphaFoldDB" id="A0A955IVV6"/>
<evidence type="ECO:0000256" key="4">
    <source>
        <dbReference type="ARBA" id="ARBA00035258"/>
    </source>
</evidence>
<evidence type="ECO:0000256" key="3">
    <source>
        <dbReference type="ARBA" id="ARBA00023274"/>
    </source>
</evidence>
<dbReference type="GO" id="GO:0005737">
    <property type="term" value="C:cytoplasm"/>
    <property type="evidence" value="ECO:0007669"/>
    <property type="project" value="UniProtKB-ARBA"/>
</dbReference>
<dbReference type="Proteomes" id="UP000714817">
    <property type="component" value="Unassembled WGS sequence"/>
</dbReference>
<sequence length="134" mass="14908">MSQDLLSNMLSSLKNASMAKNKFIETVHSKECEAVAKVLKERHFLEEVKTFKEKDSSFKRLHLALAYKDGMPVLKNAKRVSKPGRRVYLGHAGLEPIYGNQKTVIVSTSRGVMTSVDAKKKKLGGEVICEVSNV</sequence>
<evidence type="ECO:0000256" key="2">
    <source>
        <dbReference type="ARBA" id="ARBA00022980"/>
    </source>
</evidence>
<evidence type="ECO:0000256" key="1">
    <source>
        <dbReference type="ARBA" id="ARBA00006471"/>
    </source>
</evidence>
<dbReference type="Pfam" id="PF00410">
    <property type="entry name" value="Ribosomal_S8"/>
    <property type="match status" value="1"/>
</dbReference>
<comment type="similarity">
    <text evidence="1">Belongs to the universal ribosomal protein uS8 family.</text>
</comment>
<reference evidence="6" key="1">
    <citation type="submission" date="2020-04" db="EMBL/GenBank/DDBJ databases">
        <authorList>
            <person name="Zhang T."/>
        </authorList>
    </citation>
    <scope>NUCLEOTIDE SEQUENCE</scope>
    <source>
        <strain evidence="6">HKST-UBA80</strain>
    </source>
</reference>
<gene>
    <name evidence="6" type="ORF">KDA10_01660</name>
</gene>
<dbReference type="InterPro" id="IPR000630">
    <property type="entry name" value="Ribosomal_uS8"/>
</dbReference>
<protein>
    <recommendedName>
        <fullName evidence="4">Small ribosomal subunit protein uS8</fullName>
    </recommendedName>
    <alternativeName>
        <fullName evidence="5">30S ribosomal protein S8</fullName>
    </alternativeName>
</protein>